<dbReference type="EC" id="2.3.1.234" evidence="8"/>
<reference evidence="10 11" key="1">
    <citation type="submission" date="2018-07" db="EMBL/GenBank/DDBJ databases">
        <title>Leeuwenhoekiella genomics.</title>
        <authorList>
            <person name="Tahon G."/>
            <person name="Willems A."/>
        </authorList>
    </citation>
    <scope>NUCLEOTIDE SEQUENCE [LARGE SCALE GENOMIC DNA]</scope>
    <source>
        <strain evidence="10 11">LMG 22550</strain>
    </source>
</reference>
<dbReference type="InterPro" id="IPR022450">
    <property type="entry name" value="TsaD"/>
</dbReference>
<dbReference type="SUPFAM" id="SSF53067">
    <property type="entry name" value="Actin-like ATPase domain"/>
    <property type="match status" value="2"/>
</dbReference>
<dbReference type="InterPro" id="IPR017860">
    <property type="entry name" value="Peptidase_M22_CS"/>
</dbReference>
<dbReference type="NCBIfam" id="TIGR03723">
    <property type="entry name" value="T6A_TsaD_YgjD"/>
    <property type="match status" value="1"/>
</dbReference>
<name>A0A4Q0P4X1_9FLAO</name>
<dbReference type="Pfam" id="PF00814">
    <property type="entry name" value="TsaD"/>
    <property type="match status" value="1"/>
</dbReference>
<feature type="binding site" evidence="8">
    <location>
        <position position="195"/>
    </location>
    <ligand>
        <name>substrate</name>
    </ligand>
</feature>
<evidence type="ECO:0000256" key="7">
    <source>
        <dbReference type="ARBA" id="ARBA00048117"/>
    </source>
</evidence>
<evidence type="ECO:0000256" key="8">
    <source>
        <dbReference type="HAMAP-Rule" id="MF_01445"/>
    </source>
</evidence>
<keyword evidence="5 8" id="KW-0408">Iron</keyword>
<comment type="cofactor">
    <cofactor evidence="8">
        <name>Fe(2+)</name>
        <dbReference type="ChEBI" id="CHEBI:29033"/>
    </cofactor>
    <text evidence="8">Binds 1 Fe(2+) ion per subunit.</text>
</comment>
<dbReference type="PROSITE" id="PS01016">
    <property type="entry name" value="GLYCOPROTEASE"/>
    <property type="match status" value="1"/>
</dbReference>
<keyword evidence="1 8" id="KW-0963">Cytoplasm</keyword>
<evidence type="ECO:0000313" key="10">
    <source>
        <dbReference type="EMBL" id="RXG21066.1"/>
    </source>
</evidence>
<comment type="subcellular location">
    <subcellularLocation>
        <location evidence="8">Cytoplasm</location>
    </subcellularLocation>
</comment>
<proteinExistence type="inferred from homology"/>
<evidence type="ECO:0000256" key="6">
    <source>
        <dbReference type="ARBA" id="ARBA00023315"/>
    </source>
</evidence>
<dbReference type="Proteomes" id="UP000289238">
    <property type="component" value="Unassembled WGS sequence"/>
</dbReference>
<dbReference type="PANTHER" id="PTHR11735">
    <property type="entry name" value="TRNA N6-ADENOSINE THREONYLCARBAMOYLTRANSFERASE"/>
    <property type="match status" value="1"/>
</dbReference>
<keyword evidence="4 8" id="KW-0479">Metal-binding</keyword>
<evidence type="ECO:0000256" key="3">
    <source>
        <dbReference type="ARBA" id="ARBA00022694"/>
    </source>
</evidence>
<dbReference type="InterPro" id="IPR000905">
    <property type="entry name" value="Gcp-like_dom"/>
</dbReference>
<dbReference type="FunFam" id="3.30.420.40:FF:000012">
    <property type="entry name" value="tRNA N6-adenosine threonylcarbamoyltransferase"/>
    <property type="match status" value="1"/>
</dbReference>
<keyword evidence="6 8" id="KW-0012">Acyltransferase</keyword>
<evidence type="ECO:0000256" key="1">
    <source>
        <dbReference type="ARBA" id="ARBA00022490"/>
    </source>
</evidence>
<keyword evidence="2 8" id="KW-0808">Transferase</keyword>
<feature type="binding site" evidence="8">
    <location>
        <position position="191"/>
    </location>
    <ligand>
        <name>substrate</name>
    </ligand>
</feature>
<dbReference type="InterPro" id="IPR017861">
    <property type="entry name" value="KAE1/TsaD"/>
</dbReference>
<comment type="similarity">
    <text evidence="8">Belongs to the KAE1 / TsaD family.</text>
</comment>
<dbReference type="GO" id="GO:0002949">
    <property type="term" value="P:tRNA threonylcarbamoyladenosine modification"/>
    <property type="evidence" value="ECO:0007669"/>
    <property type="project" value="UniProtKB-UniRule"/>
</dbReference>
<dbReference type="GO" id="GO:0061711">
    <property type="term" value="F:tRNA N(6)-L-threonylcarbamoyladenine synthase activity"/>
    <property type="evidence" value="ECO:0007669"/>
    <property type="project" value="UniProtKB-EC"/>
</dbReference>
<comment type="caution">
    <text evidence="10">The sequence shown here is derived from an EMBL/GenBank/DDBJ whole genome shotgun (WGS) entry which is preliminary data.</text>
</comment>
<feature type="binding site" evidence="8">
    <location>
        <position position="314"/>
    </location>
    <ligand>
        <name>Fe cation</name>
        <dbReference type="ChEBI" id="CHEBI:24875"/>
    </ligand>
</feature>
<dbReference type="GO" id="GO:0005737">
    <property type="term" value="C:cytoplasm"/>
    <property type="evidence" value="ECO:0007669"/>
    <property type="project" value="UniProtKB-SubCell"/>
</dbReference>
<comment type="catalytic activity">
    <reaction evidence="7 8">
        <text>L-threonylcarbamoyladenylate + adenosine(37) in tRNA = N(6)-L-threonylcarbamoyladenosine(37) in tRNA + AMP + H(+)</text>
        <dbReference type="Rhea" id="RHEA:37059"/>
        <dbReference type="Rhea" id="RHEA-COMP:10162"/>
        <dbReference type="Rhea" id="RHEA-COMP:10163"/>
        <dbReference type="ChEBI" id="CHEBI:15378"/>
        <dbReference type="ChEBI" id="CHEBI:73682"/>
        <dbReference type="ChEBI" id="CHEBI:74411"/>
        <dbReference type="ChEBI" id="CHEBI:74418"/>
        <dbReference type="ChEBI" id="CHEBI:456215"/>
        <dbReference type="EC" id="2.3.1.234"/>
    </reaction>
</comment>
<keyword evidence="11" id="KW-1185">Reference proteome</keyword>
<feature type="binding site" evidence="8">
    <location>
        <position position="123"/>
    </location>
    <ligand>
        <name>Fe cation</name>
        <dbReference type="ChEBI" id="CHEBI:24875"/>
    </ligand>
</feature>
<keyword evidence="3 8" id="KW-0819">tRNA processing</keyword>
<evidence type="ECO:0000256" key="5">
    <source>
        <dbReference type="ARBA" id="ARBA00023004"/>
    </source>
</evidence>
<gene>
    <name evidence="8" type="primary">tsaD</name>
    <name evidence="10" type="ORF">DSM00_2583</name>
</gene>
<feature type="domain" description="Gcp-like" evidence="9">
    <location>
        <begin position="33"/>
        <end position="320"/>
    </location>
</feature>
<evidence type="ECO:0000256" key="2">
    <source>
        <dbReference type="ARBA" id="ARBA00022679"/>
    </source>
</evidence>
<protein>
    <recommendedName>
        <fullName evidence="8">tRNA N6-adenosine threonylcarbamoyltransferase</fullName>
        <ecNumber evidence="8">2.3.1.234</ecNumber>
    </recommendedName>
    <alternativeName>
        <fullName evidence="8">N6-L-threonylcarbamoyladenine synthase</fullName>
        <shortName evidence="8">t(6)A synthase</shortName>
    </alternativeName>
    <alternativeName>
        <fullName evidence="8">t(6)A37 threonylcarbamoyladenosine biosynthesis protein TsaD</fullName>
    </alternativeName>
    <alternativeName>
        <fullName evidence="8">tRNA threonylcarbamoyladenosine biosynthesis protein TsaD</fullName>
    </alternativeName>
</protein>
<accession>A0A4Q0P4X1</accession>
<feature type="binding site" evidence="8">
    <location>
        <position position="119"/>
    </location>
    <ligand>
        <name>Fe cation</name>
        <dbReference type="ChEBI" id="CHEBI:24875"/>
    </ligand>
</feature>
<evidence type="ECO:0000313" key="11">
    <source>
        <dbReference type="Proteomes" id="UP000289238"/>
    </source>
</evidence>
<dbReference type="InterPro" id="IPR043129">
    <property type="entry name" value="ATPase_NBD"/>
</dbReference>
<feature type="binding site" evidence="8">
    <location>
        <position position="178"/>
    </location>
    <ligand>
        <name>substrate</name>
    </ligand>
</feature>
<feature type="binding site" evidence="8">
    <location>
        <position position="286"/>
    </location>
    <ligand>
        <name>substrate</name>
    </ligand>
</feature>
<dbReference type="NCBIfam" id="TIGR00329">
    <property type="entry name" value="gcp_kae1"/>
    <property type="match status" value="1"/>
</dbReference>
<feature type="binding site" evidence="8">
    <location>
        <begin position="145"/>
        <end position="149"/>
    </location>
    <ligand>
        <name>substrate</name>
    </ligand>
</feature>
<dbReference type="Gene3D" id="3.30.420.40">
    <property type="match status" value="2"/>
</dbReference>
<dbReference type="AlphaFoldDB" id="A0A4Q0P4X1"/>
<comment type="function">
    <text evidence="8">Required for the formation of a threonylcarbamoyl group on adenosine at position 37 (t(6)A37) in tRNAs that read codons beginning with adenine. Is involved in the transfer of the threonylcarbamoyl moiety of threonylcarbamoyl-AMP (TC-AMP) to the N6 group of A37, together with TsaE and TsaB. TsaD likely plays a direct catalytic role in this reaction.</text>
</comment>
<evidence type="ECO:0000256" key="4">
    <source>
        <dbReference type="ARBA" id="ARBA00022723"/>
    </source>
</evidence>
<dbReference type="FunFam" id="3.30.420.40:FF:000040">
    <property type="entry name" value="tRNA N6-adenosine threonylcarbamoyltransferase"/>
    <property type="match status" value="1"/>
</dbReference>
<organism evidence="10 11">
    <name type="scientific">Leeuwenhoekiella aequorea</name>
    <dbReference type="NCBI Taxonomy" id="283736"/>
    <lineage>
        <taxon>Bacteria</taxon>
        <taxon>Pseudomonadati</taxon>
        <taxon>Bacteroidota</taxon>
        <taxon>Flavobacteriia</taxon>
        <taxon>Flavobacteriales</taxon>
        <taxon>Flavobacteriaceae</taxon>
        <taxon>Leeuwenhoekiella</taxon>
    </lineage>
</organism>
<dbReference type="PANTHER" id="PTHR11735:SF6">
    <property type="entry name" value="TRNA N6-ADENOSINE THREONYLCARBAMOYLTRANSFERASE, MITOCHONDRIAL"/>
    <property type="match status" value="1"/>
</dbReference>
<evidence type="ECO:0000259" key="9">
    <source>
        <dbReference type="Pfam" id="PF00814"/>
    </source>
</evidence>
<dbReference type="PRINTS" id="PR00789">
    <property type="entry name" value="OSIALOPTASE"/>
</dbReference>
<dbReference type="HAMAP" id="MF_01445">
    <property type="entry name" value="TsaD"/>
    <property type="match status" value="1"/>
</dbReference>
<dbReference type="EMBL" id="QOVM01000006">
    <property type="protein sequence ID" value="RXG21066.1"/>
    <property type="molecule type" value="Genomic_DNA"/>
</dbReference>
<dbReference type="GO" id="GO:0005506">
    <property type="term" value="F:iron ion binding"/>
    <property type="evidence" value="ECO:0007669"/>
    <property type="project" value="UniProtKB-UniRule"/>
</dbReference>
<sequence>MLNSIMPKNNTYILAIESSCDDTAAAVLLNDKTLSNVVAGQAVHKQYGGVVPELASRAHQQNIVPVVHEALRLANVKKEDLAAIAFTSGPGLMGSLLVGTSFAKSLAMGLNIPLIDVNHMQAHILAHFIEEENYSKPTFPFLAMTISGGHTQIVKVSNYFEMEVLGQTIDDAVGEAFDKSAKILGLPYPGGPLIDKYAKLGNPKAYKFTKPKVDGLNFSFSGFKTAVLYFYQREIAKDPQFVTNNLNDICASIQYTIVEILMDKIKKAVKETGIKQVAIGGGVSANSGIRDALKTAEGKYGWKTYIPKFEYTTDNAAMIGIVGYLKYSAENLENTGFKETRVMAQSRLKL</sequence>
<dbReference type="CDD" id="cd24133">
    <property type="entry name" value="ASKHA_NBD_TsaD_bac"/>
    <property type="match status" value="1"/>
</dbReference>